<accession>A0AAW1N512</accession>
<keyword evidence="3" id="KW-1185">Reference proteome</keyword>
<evidence type="ECO:0000313" key="3">
    <source>
        <dbReference type="Proteomes" id="UP001458880"/>
    </source>
</evidence>
<protein>
    <submittedName>
        <fullName evidence="2">Uncharacterized protein</fullName>
    </submittedName>
</protein>
<evidence type="ECO:0000313" key="2">
    <source>
        <dbReference type="EMBL" id="KAK9753732.1"/>
    </source>
</evidence>
<reference evidence="2 3" key="1">
    <citation type="journal article" date="2024" name="BMC Genomics">
        <title>De novo assembly and annotation of Popillia japonica's genome with initial clues to its potential as an invasive pest.</title>
        <authorList>
            <person name="Cucini C."/>
            <person name="Boschi S."/>
            <person name="Funari R."/>
            <person name="Cardaioli E."/>
            <person name="Iannotti N."/>
            <person name="Marturano G."/>
            <person name="Paoli F."/>
            <person name="Bruttini M."/>
            <person name="Carapelli A."/>
            <person name="Frati F."/>
            <person name="Nardi F."/>
        </authorList>
    </citation>
    <scope>NUCLEOTIDE SEQUENCE [LARGE SCALE GENOMIC DNA]</scope>
    <source>
        <strain evidence="2">DMR45628</strain>
    </source>
</reference>
<feature type="region of interest" description="Disordered" evidence="1">
    <location>
        <begin position="111"/>
        <end position="132"/>
    </location>
</feature>
<dbReference type="Proteomes" id="UP001458880">
    <property type="component" value="Unassembled WGS sequence"/>
</dbReference>
<sequence>MNIDENYDKKFKNFDSSSLPPCKVELQQHLLRVRYVTKLWRNAHLKHTTSLSPVASGWTRNAHLKHTTSLSPVASGWTINDNKYDFLWFVGEPLPSQVYYIQNYRVLEDNDNTQDDDIKNSGNESDDDDNDYEDASFFCDTIIE</sequence>
<evidence type="ECO:0000256" key="1">
    <source>
        <dbReference type="SAM" id="MobiDB-lite"/>
    </source>
</evidence>
<comment type="caution">
    <text evidence="2">The sequence shown here is derived from an EMBL/GenBank/DDBJ whole genome shotgun (WGS) entry which is preliminary data.</text>
</comment>
<name>A0AAW1N512_POPJA</name>
<organism evidence="2 3">
    <name type="scientific">Popillia japonica</name>
    <name type="common">Japanese beetle</name>
    <dbReference type="NCBI Taxonomy" id="7064"/>
    <lineage>
        <taxon>Eukaryota</taxon>
        <taxon>Metazoa</taxon>
        <taxon>Ecdysozoa</taxon>
        <taxon>Arthropoda</taxon>
        <taxon>Hexapoda</taxon>
        <taxon>Insecta</taxon>
        <taxon>Pterygota</taxon>
        <taxon>Neoptera</taxon>
        <taxon>Endopterygota</taxon>
        <taxon>Coleoptera</taxon>
        <taxon>Polyphaga</taxon>
        <taxon>Scarabaeiformia</taxon>
        <taxon>Scarabaeidae</taxon>
        <taxon>Rutelinae</taxon>
        <taxon>Popillia</taxon>
    </lineage>
</organism>
<gene>
    <name evidence="2" type="ORF">QE152_g1802</name>
</gene>
<proteinExistence type="predicted"/>
<dbReference type="EMBL" id="JASPKY010000011">
    <property type="protein sequence ID" value="KAK9753732.1"/>
    <property type="molecule type" value="Genomic_DNA"/>
</dbReference>
<dbReference type="AlphaFoldDB" id="A0AAW1N512"/>